<comment type="cofactor">
    <cofactor evidence="1 12 14">
        <name>FMN</name>
        <dbReference type="ChEBI" id="CHEBI:58210"/>
    </cofactor>
</comment>
<evidence type="ECO:0000256" key="10">
    <source>
        <dbReference type="ARBA" id="ARBA00048205"/>
    </source>
</evidence>
<evidence type="ECO:0000256" key="6">
    <source>
        <dbReference type="ARBA" id="ARBA00022694"/>
    </source>
</evidence>
<dbReference type="InterPro" id="IPR018517">
    <property type="entry name" value="tRNA_hU_synthase_CS"/>
</dbReference>
<dbReference type="Gene3D" id="1.10.1200.80">
    <property type="entry name" value="Putative flavin oxidoreducatase, domain 2"/>
    <property type="match status" value="1"/>
</dbReference>
<dbReference type="Pfam" id="PF01207">
    <property type="entry name" value="Dus"/>
    <property type="match status" value="1"/>
</dbReference>
<evidence type="ECO:0000313" key="16">
    <source>
        <dbReference type="EMBL" id="HIT17508.1"/>
    </source>
</evidence>
<comment type="caution">
    <text evidence="16">The sequence shown here is derived from an EMBL/GenBank/DDBJ whole genome shotgun (WGS) entry which is preliminary data.</text>
</comment>
<dbReference type="InterPro" id="IPR004652">
    <property type="entry name" value="DusB-like"/>
</dbReference>
<dbReference type="EC" id="1.3.1.-" evidence="12"/>
<dbReference type="AlphaFoldDB" id="A0A9D1GA09"/>
<dbReference type="NCBIfam" id="TIGR00737">
    <property type="entry name" value="nifR3_yhdG"/>
    <property type="match status" value="1"/>
</dbReference>
<evidence type="ECO:0000256" key="4">
    <source>
        <dbReference type="ARBA" id="ARBA00022630"/>
    </source>
</evidence>
<protein>
    <recommendedName>
        <fullName evidence="12">tRNA-dihydrouridine synthase</fullName>
        <ecNumber evidence="12">1.3.1.-</ecNumber>
    </recommendedName>
</protein>
<name>A0A9D1GA09_9FIRM</name>
<keyword evidence="9 12" id="KW-0560">Oxidoreductase</keyword>
<reference evidence="16" key="1">
    <citation type="submission" date="2020-10" db="EMBL/GenBank/DDBJ databases">
        <authorList>
            <person name="Gilroy R."/>
        </authorList>
    </citation>
    <scope>NUCLEOTIDE SEQUENCE</scope>
    <source>
        <strain evidence="16">14508</strain>
    </source>
</reference>
<feature type="binding site" evidence="14">
    <location>
        <position position="142"/>
    </location>
    <ligand>
        <name>FMN</name>
        <dbReference type="ChEBI" id="CHEBI:58210"/>
    </ligand>
</feature>
<feature type="active site" description="Proton donor" evidence="13">
    <location>
        <position position="103"/>
    </location>
</feature>
<evidence type="ECO:0000256" key="3">
    <source>
        <dbReference type="ARBA" id="ARBA00022555"/>
    </source>
</evidence>
<dbReference type="InterPro" id="IPR035587">
    <property type="entry name" value="DUS-like_FMN-bd"/>
</dbReference>
<sequence>MGFYIGKIKIDGSVVLAPMAGVTNLAYRQMCKKYHAALVYSEMISDKGIFYHDKKTLALAKIDKNEHPIAIQIFGGDLDTLLYAAKFVDQNTEADIIDINMGCSVPKILKSNAGSAYLLDPERIYKTIKTIVENVKKPVTVKIRIGWDHQHINALEVAKKIKEAGASALAIHGRTKSDLYRGHVNYQIIKEIKENLKDFPIIVNGDITTPQKAKEILEYTQCDAVMIGRASYGNPYIFKQIDHYLKTGELLPNLTLKEKIQILKDYSEELIALKGEYTAIRELRQQAGWFLKDFKQSAQIRKKVSLITSYDELLQILNALEQ</sequence>
<feature type="binding site" evidence="14">
    <location>
        <begin position="18"/>
        <end position="20"/>
    </location>
    <ligand>
        <name>FMN</name>
        <dbReference type="ChEBI" id="CHEBI:58210"/>
    </ligand>
</feature>
<dbReference type="PIRSF" id="PIRSF006621">
    <property type="entry name" value="Dus"/>
    <property type="match status" value="1"/>
</dbReference>
<evidence type="ECO:0000256" key="7">
    <source>
        <dbReference type="ARBA" id="ARBA00022857"/>
    </source>
</evidence>
<keyword evidence="7" id="KW-0521">NADP</keyword>
<dbReference type="SUPFAM" id="SSF51395">
    <property type="entry name" value="FMN-linked oxidoreductases"/>
    <property type="match status" value="1"/>
</dbReference>
<organism evidence="16 17">
    <name type="scientific">Candidatus Caccosoma faecigallinarum</name>
    <dbReference type="NCBI Taxonomy" id="2840720"/>
    <lineage>
        <taxon>Bacteria</taxon>
        <taxon>Bacillati</taxon>
        <taxon>Bacillota</taxon>
        <taxon>Bacillota incertae sedis</taxon>
        <taxon>Candidatus Caccosoma</taxon>
    </lineage>
</organism>
<keyword evidence="14" id="KW-0547">Nucleotide-binding</keyword>
<feature type="binding site" evidence="14">
    <location>
        <begin position="228"/>
        <end position="229"/>
    </location>
    <ligand>
        <name>FMN</name>
        <dbReference type="ChEBI" id="CHEBI:58210"/>
    </ligand>
</feature>
<keyword evidence="3" id="KW-0820">tRNA-binding</keyword>
<comment type="similarity">
    <text evidence="12">Belongs to the dus family.</text>
</comment>
<dbReference type="Proteomes" id="UP000886893">
    <property type="component" value="Unassembled WGS sequence"/>
</dbReference>
<accession>A0A9D1GA09</accession>
<comment type="catalytic activity">
    <reaction evidence="11">
        <text>a 5,6-dihydrouridine in tRNA + NAD(+) = a uridine in tRNA + NADH + H(+)</text>
        <dbReference type="Rhea" id="RHEA:54452"/>
        <dbReference type="Rhea" id="RHEA-COMP:13339"/>
        <dbReference type="Rhea" id="RHEA-COMP:13887"/>
        <dbReference type="ChEBI" id="CHEBI:15378"/>
        <dbReference type="ChEBI" id="CHEBI:57540"/>
        <dbReference type="ChEBI" id="CHEBI:57945"/>
        <dbReference type="ChEBI" id="CHEBI:65315"/>
        <dbReference type="ChEBI" id="CHEBI:74443"/>
    </reaction>
</comment>
<evidence type="ECO:0000259" key="15">
    <source>
        <dbReference type="Pfam" id="PF01207"/>
    </source>
</evidence>
<evidence type="ECO:0000256" key="14">
    <source>
        <dbReference type="PIRSR" id="PIRSR006621-2"/>
    </source>
</evidence>
<evidence type="ECO:0000313" key="17">
    <source>
        <dbReference type="Proteomes" id="UP000886893"/>
    </source>
</evidence>
<dbReference type="GO" id="GO:0050660">
    <property type="term" value="F:flavin adenine dinucleotide binding"/>
    <property type="evidence" value="ECO:0007669"/>
    <property type="project" value="InterPro"/>
</dbReference>
<evidence type="ECO:0000256" key="2">
    <source>
        <dbReference type="ARBA" id="ARBA00002790"/>
    </source>
</evidence>
<dbReference type="GO" id="GO:0000049">
    <property type="term" value="F:tRNA binding"/>
    <property type="evidence" value="ECO:0007669"/>
    <property type="project" value="UniProtKB-KW"/>
</dbReference>
<dbReference type="PANTHER" id="PTHR45846">
    <property type="entry name" value="TRNA-DIHYDROURIDINE(47) SYNTHASE [NAD(P)(+)]-LIKE"/>
    <property type="match status" value="1"/>
</dbReference>
<evidence type="ECO:0000256" key="1">
    <source>
        <dbReference type="ARBA" id="ARBA00001917"/>
    </source>
</evidence>
<evidence type="ECO:0000256" key="12">
    <source>
        <dbReference type="PIRNR" id="PIRNR006621"/>
    </source>
</evidence>
<feature type="binding site" evidence="14">
    <location>
        <position position="72"/>
    </location>
    <ligand>
        <name>FMN</name>
        <dbReference type="ChEBI" id="CHEBI:58210"/>
    </ligand>
</feature>
<dbReference type="GO" id="GO:0017150">
    <property type="term" value="F:tRNA dihydrouridine synthase activity"/>
    <property type="evidence" value="ECO:0007669"/>
    <property type="project" value="InterPro"/>
</dbReference>
<keyword evidence="5 12" id="KW-0288">FMN</keyword>
<dbReference type="InterPro" id="IPR024036">
    <property type="entry name" value="tRNA-dHydroUridine_Synthase_C"/>
</dbReference>
<evidence type="ECO:0000256" key="9">
    <source>
        <dbReference type="ARBA" id="ARBA00023002"/>
    </source>
</evidence>
<evidence type="ECO:0000256" key="8">
    <source>
        <dbReference type="ARBA" id="ARBA00022884"/>
    </source>
</evidence>
<dbReference type="PANTHER" id="PTHR45846:SF1">
    <property type="entry name" value="TRNA-DIHYDROURIDINE(47) SYNTHASE [NAD(P)(+)]-LIKE"/>
    <property type="match status" value="1"/>
</dbReference>
<comment type="function">
    <text evidence="2 12">Catalyzes the synthesis of 5,6-dihydrouridine (D), a modified base found in the D-loop of most tRNAs, via the reduction of the C5-C6 double bond in target uridines.</text>
</comment>
<proteinExistence type="inferred from homology"/>
<keyword evidence="4 12" id="KW-0285">Flavoprotein</keyword>
<reference evidence="16" key="2">
    <citation type="journal article" date="2021" name="PeerJ">
        <title>Extensive microbial diversity within the chicken gut microbiome revealed by metagenomics and culture.</title>
        <authorList>
            <person name="Gilroy R."/>
            <person name="Ravi A."/>
            <person name="Getino M."/>
            <person name="Pursley I."/>
            <person name="Horton D.L."/>
            <person name="Alikhan N.F."/>
            <person name="Baker D."/>
            <person name="Gharbi K."/>
            <person name="Hall N."/>
            <person name="Watson M."/>
            <person name="Adriaenssens E.M."/>
            <person name="Foster-Nyarko E."/>
            <person name="Jarju S."/>
            <person name="Secka A."/>
            <person name="Antonio M."/>
            <person name="Oren A."/>
            <person name="Chaudhuri R.R."/>
            <person name="La Ragione R."/>
            <person name="Hildebrand F."/>
            <person name="Pallen M.J."/>
        </authorList>
    </citation>
    <scope>NUCLEOTIDE SEQUENCE</scope>
    <source>
        <strain evidence="16">14508</strain>
    </source>
</reference>
<evidence type="ECO:0000256" key="13">
    <source>
        <dbReference type="PIRSR" id="PIRSR006621-1"/>
    </source>
</evidence>
<evidence type="ECO:0000256" key="5">
    <source>
        <dbReference type="ARBA" id="ARBA00022643"/>
    </source>
</evidence>
<dbReference type="EMBL" id="DVKI01000124">
    <property type="protein sequence ID" value="HIT17508.1"/>
    <property type="molecule type" value="Genomic_DNA"/>
</dbReference>
<dbReference type="InterPro" id="IPR001269">
    <property type="entry name" value="DUS_fam"/>
</dbReference>
<dbReference type="Gene3D" id="3.20.20.70">
    <property type="entry name" value="Aldolase class I"/>
    <property type="match status" value="1"/>
</dbReference>
<dbReference type="PROSITE" id="PS01136">
    <property type="entry name" value="UPF0034"/>
    <property type="match status" value="1"/>
</dbReference>
<feature type="binding site" evidence="14">
    <location>
        <position position="172"/>
    </location>
    <ligand>
        <name>FMN</name>
        <dbReference type="ChEBI" id="CHEBI:58210"/>
    </ligand>
</feature>
<dbReference type="CDD" id="cd02801">
    <property type="entry name" value="DUS_like_FMN"/>
    <property type="match status" value="1"/>
</dbReference>
<gene>
    <name evidence="16" type="primary">dusB</name>
    <name evidence="16" type="ORF">IAD04_03930</name>
</gene>
<keyword evidence="8" id="KW-0694">RNA-binding</keyword>
<evidence type="ECO:0000256" key="11">
    <source>
        <dbReference type="ARBA" id="ARBA00048802"/>
    </source>
</evidence>
<feature type="domain" description="DUS-like FMN-binding" evidence="15">
    <location>
        <begin position="16"/>
        <end position="317"/>
    </location>
</feature>
<comment type="catalytic activity">
    <reaction evidence="10">
        <text>a 5,6-dihydrouridine in tRNA + NADP(+) = a uridine in tRNA + NADPH + H(+)</text>
        <dbReference type="Rhea" id="RHEA:23624"/>
        <dbReference type="Rhea" id="RHEA-COMP:13339"/>
        <dbReference type="Rhea" id="RHEA-COMP:13887"/>
        <dbReference type="ChEBI" id="CHEBI:15378"/>
        <dbReference type="ChEBI" id="CHEBI:57783"/>
        <dbReference type="ChEBI" id="CHEBI:58349"/>
        <dbReference type="ChEBI" id="CHEBI:65315"/>
        <dbReference type="ChEBI" id="CHEBI:74443"/>
    </reaction>
</comment>
<keyword evidence="6 12" id="KW-0819">tRNA processing</keyword>
<dbReference type="InterPro" id="IPR013785">
    <property type="entry name" value="Aldolase_TIM"/>
</dbReference>